<accession>A0ACC0R5N1</accession>
<evidence type="ECO:0000313" key="1">
    <source>
        <dbReference type="EMBL" id="KAI8674765.1"/>
    </source>
</evidence>
<dbReference type="EMBL" id="CM046505">
    <property type="protein sequence ID" value="KAI8674765.1"/>
    <property type="molecule type" value="Genomic_DNA"/>
</dbReference>
<proteinExistence type="predicted"/>
<name>A0ACC0R5N1_9HYPO</name>
<comment type="caution">
    <text evidence="1">The sequence shown here is derived from an EMBL/GenBank/DDBJ whole genome shotgun (WGS) entry which is preliminary data.</text>
</comment>
<gene>
    <name evidence="1" type="ORF">NCS57_00375300</name>
</gene>
<protein>
    <submittedName>
        <fullName evidence="1">Uncharacterized protein</fullName>
    </submittedName>
</protein>
<reference evidence="1" key="1">
    <citation type="submission" date="2022-06" db="EMBL/GenBank/DDBJ databases">
        <title>Fusarium solani species complex genomes reveal bases of compartmentalisation and animal pathogenesis.</title>
        <authorList>
            <person name="Tsai I.J."/>
        </authorList>
    </citation>
    <scope>NUCLEOTIDE SEQUENCE</scope>
    <source>
        <strain evidence="1">Fu6.1</strain>
    </source>
</reference>
<evidence type="ECO:0000313" key="2">
    <source>
        <dbReference type="Proteomes" id="UP001065298"/>
    </source>
</evidence>
<organism evidence="1 2">
    <name type="scientific">Fusarium keratoplasticum</name>
    <dbReference type="NCBI Taxonomy" id="1328300"/>
    <lineage>
        <taxon>Eukaryota</taxon>
        <taxon>Fungi</taxon>
        <taxon>Dikarya</taxon>
        <taxon>Ascomycota</taxon>
        <taxon>Pezizomycotina</taxon>
        <taxon>Sordariomycetes</taxon>
        <taxon>Hypocreomycetidae</taxon>
        <taxon>Hypocreales</taxon>
        <taxon>Nectriaceae</taxon>
        <taxon>Fusarium</taxon>
        <taxon>Fusarium solani species complex</taxon>
    </lineage>
</organism>
<keyword evidence="2" id="KW-1185">Reference proteome</keyword>
<dbReference type="Proteomes" id="UP001065298">
    <property type="component" value="Chromosome 3"/>
</dbReference>
<sequence>MTKEESQTQKKAEEEDDDEPDEWDKRIFSTGCAEENTKMTDCYFEKKDWRACASEMEEFKRNFSRCISSTTSPHPTVTFTMFVPRRALFAAQRLPFARARPIAPLMRYSTEATKTAAPSATAVPSTTENSDNSSAKPDVTLQKPSEDVTQVNQEDVSKPATKSAAKPAAKPVPAPTFAKAKPVSKAKPSSSKPAAPAKAASTSSGPSNPYQPAPVAEQSLSESKPRQEPLGSPRIWDGKHADAPHEVDWEKSWFGIGSRPVTAEQNRVLARPINPDDVEVKPDGIVYLPEVKYRRRLNEAFGPMGWGMVNRGEVVVGTNIVTREYALIVNGRFVSQAQGVNNYFSAEGLPAAIEGCKSNALMRCCKDLGIASELWDPVFLRWFRKHYMEERWVEHVTTKKKRTFWYKKGLAEPVFPYKLV</sequence>